<keyword evidence="3 5" id="KW-0547">Nucleotide-binding</keyword>
<evidence type="ECO:0000256" key="3">
    <source>
        <dbReference type="ARBA" id="ARBA00022741"/>
    </source>
</evidence>
<dbReference type="NCBIfam" id="TIGR03125">
    <property type="entry name" value="citrate_citG"/>
    <property type="match status" value="1"/>
</dbReference>
<keyword evidence="7" id="KW-1185">Reference proteome</keyword>
<keyword evidence="4 5" id="KW-0067">ATP-binding</keyword>
<dbReference type="InterPro" id="IPR017551">
    <property type="entry name" value="TriPribosyl-deP-CoA_syn_CitG"/>
</dbReference>
<dbReference type="Proteomes" id="UP000004633">
    <property type="component" value="Unassembled WGS sequence"/>
</dbReference>
<dbReference type="STRING" id="749551.HMPREF9555_00835"/>
<gene>
    <name evidence="5 6" type="primary">citG</name>
    <name evidence="6" type="ORF">HMPREF9555_00835</name>
</gene>
<evidence type="ECO:0000313" key="6">
    <source>
        <dbReference type="EMBL" id="EFW29953.1"/>
    </source>
</evidence>
<protein>
    <recommendedName>
        <fullName evidence="5">Probable 2-(5''-triphosphoribosyl)-3'-dephosphocoenzyme-A synthase</fullName>
        <shortName evidence="5">2-(5''-triphosphoribosyl)-3'-dephospho-CoA synthase</shortName>
        <ecNumber evidence="5">2.4.2.52</ecNumber>
    </recommendedName>
</protein>
<sequence>MDRAAQIASFALEALLVEAAATPKPGLVDRANCGAHADMDFFTFQISAAAIAPFLPVFVRTGIEHTSDASALLAPLRRVGLEAERAMFARTGGVNTHKGAIFSFGVLLGAAGLALRRGKKCTAECVLDLVKEICAGICRRHFDGLDVCAPETKGDAAYLACGATGARGTAEAGFPLVRRIALPLYRALMDQGLPMNDALVDVLITLITLNDDTNILSRHHLGVLHEVQATARRAEALGGMAAPEGRAAILQMDEDFIHKWISPGGSADLVAVTHFLYALERAEG</sequence>
<dbReference type="GO" id="GO:0016757">
    <property type="term" value="F:glycosyltransferase activity"/>
    <property type="evidence" value="ECO:0007669"/>
    <property type="project" value="UniProtKB-KW"/>
</dbReference>
<dbReference type="HAMAP" id="MF_00397">
    <property type="entry name" value="CitG"/>
    <property type="match status" value="1"/>
</dbReference>
<dbReference type="RefSeq" id="WP_009349512.1">
    <property type="nucleotide sequence ID" value="NZ_GL638136.1"/>
</dbReference>
<dbReference type="Gene3D" id="1.10.4200.10">
    <property type="entry name" value="Triphosphoribosyl-dephospho-CoA protein"/>
    <property type="match status" value="1"/>
</dbReference>
<dbReference type="Pfam" id="PF01874">
    <property type="entry name" value="CitG"/>
    <property type="match status" value="1"/>
</dbReference>
<keyword evidence="6" id="KW-0328">Glycosyltransferase</keyword>
<evidence type="ECO:0000256" key="2">
    <source>
        <dbReference type="ARBA" id="ARBA00022679"/>
    </source>
</evidence>
<dbReference type="EC" id="2.4.2.52" evidence="5"/>
<dbReference type="PANTHER" id="PTHR30201">
    <property type="entry name" value="TRIPHOSPHORIBOSYL-DEPHOSPHO-COA SYNTHASE"/>
    <property type="match status" value="1"/>
</dbReference>
<comment type="catalytic activity">
    <reaction evidence="1 5">
        <text>3'-dephospho-CoA + ATP = 2'-(5''-triphospho-alpha-D-ribosyl)-3'-dephospho-CoA + adenine</text>
        <dbReference type="Rhea" id="RHEA:15117"/>
        <dbReference type="ChEBI" id="CHEBI:16708"/>
        <dbReference type="ChEBI" id="CHEBI:30616"/>
        <dbReference type="ChEBI" id="CHEBI:57328"/>
        <dbReference type="ChEBI" id="CHEBI:61378"/>
        <dbReference type="EC" id="2.4.2.52"/>
    </reaction>
</comment>
<evidence type="ECO:0000256" key="1">
    <source>
        <dbReference type="ARBA" id="ARBA00001210"/>
    </source>
</evidence>
<comment type="similarity">
    <text evidence="5">Belongs to the CitG/MdcB family.</text>
</comment>
<keyword evidence="2 5" id="KW-0808">Transferase</keyword>
<comment type="caution">
    <text evidence="6">The sequence shown here is derived from an EMBL/GenBank/DDBJ whole genome shotgun (WGS) entry which is preliminary data.</text>
</comment>
<name>E7N1I2_9FIRM</name>
<dbReference type="PANTHER" id="PTHR30201:SF2">
    <property type="entry name" value="2-(5''-TRIPHOSPHORIBOSYL)-3'-DEPHOSPHOCOENZYME-A SYNTHASE"/>
    <property type="match status" value="1"/>
</dbReference>
<dbReference type="GO" id="GO:0046917">
    <property type="term" value="F:triphosphoribosyl-dephospho-CoA synthase activity"/>
    <property type="evidence" value="ECO:0007669"/>
    <property type="project" value="UniProtKB-UniRule"/>
</dbReference>
<dbReference type="GO" id="GO:0051191">
    <property type="term" value="P:prosthetic group biosynthetic process"/>
    <property type="evidence" value="ECO:0007669"/>
    <property type="project" value="TreeGrafter"/>
</dbReference>
<evidence type="ECO:0000256" key="5">
    <source>
        <dbReference type="HAMAP-Rule" id="MF_00397"/>
    </source>
</evidence>
<dbReference type="InterPro" id="IPR002736">
    <property type="entry name" value="CitG"/>
</dbReference>
<proteinExistence type="inferred from homology"/>
<accession>E7N1I2</accession>
<evidence type="ECO:0000256" key="4">
    <source>
        <dbReference type="ARBA" id="ARBA00022840"/>
    </source>
</evidence>
<evidence type="ECO:0000313" key="7">
    <source>
        <dbReference type="Proteomes" id="UP000004633"/>
    </source>
</evidence>
<dbReference type="HOGENOM" id="CLU_056179_1_0_9"/>
<dbReference type="EMBL" id="AECV01000014">
    <property type="protein sequence ID" value="EFW29953.1"/>
    <property type="molecule type" value="Genomic_DNA"/>
</dbReference>
<organism evidence="6 7">
    <name type="scientific">Selenomonas artemidis F0399</name>
    <dbReference type="NCBI Taxonomy" id="749551"/>
    <lineage>
        <taxon>Bacteria</taxon>
        <taxon>Bacillati</taxon>
        <taxon>Bacillota</taxon>
        <taxon>Negativicutes</taxon>
        <taxon>Selenomonadales</taxon>
        <taxon>Selenomonadaceae</taxon>
        <taxon>Selenomonas</taxon>
    </lineage>
</organism>
<dbReference type="AlphaFoldDB" id="E7N1I2"/>
<reference evidence="6 7" key="1">
    <citation type="submission" date="2010-08" db="EMBL/GenBank/DDBJ databases">
        <authorList>
            <person name="Weinstock G."/>
            <person name="Sodergren E."/>
            <person name="Clifton S."/>
            <person name="Fulton L."/>
            <person name="Fulton B."/>
            <person name="Courtney L."/>
            <person name="Fronick C."/>
            <person name="Harrison M."/>
            <person name="Strong C."/>
            <person name="Farmer C."/>
            <person name="Delahaunty K."/>
            <person name="Markovic C."/>
            <person name="Hall O."/>
            <person name="Minx P."/>
            <person name="Tomlinson C."/>
            <person name="Mitreva M."/>
            <person name="Hou S."/>
            <person name="Chen J."/>
            <person name="Wollam A."/>
            <person name="Pepin K.H."/>
            <person name="Johnson M."/>
            <person name="Bhonagiri V."/>
            <person name="Zhang X."/>
            <person name="Suruliraj S."/>
            <person name="Warren W."/>
            <person name="Chinwalla A."/>
            <person name="Mardis E.R."/>
            <person name="Wilson R.K."/>
        </authorList>
    </citation>
    <scope>NUCLEOTIDE SEQUENCE [LARGE SCALE GENOMIC DNA]</scope>
    <source>
        <strain evidence="6 7">F0399</strain>
    </source>
</reference>
<dbReference type="GO" id="GO:0005524">
    <property type="term" value="F:ATP binding"/>
    <property type="evidence" value="ECO:0007669"/>
    <property type="project" value="UniProtKB-KW"/>
</dbReference>